<evidence type="ECO:0000259" key="2">
    <source>
        <dbReference type="Pfam" id="PF20231"/>
    </source>
</evidence>
<feature type="compositionally biased region" description="Pro residues" evidence="1">
    <location>
        <begin position="163"/>
        <end position="172"/>
    </location>
</feature>
<feature type="domain" description="DUF6589" evidence="2">
    <location>
        <begin position="436"/>
        <end position="677"/>
    </location>
</feature>
<evidence type="ECO:0000313" key="4">
    <source>
        <dbReference type="Proteomes" id="UP000620124"/>
    </source>
</evidence>
<sequence>MPVTPENTDPSGYTSKRSTNSALTTLKPKPKPLQLASNYDVFFLSGATKATLLSSKKSLPDMQDKISAFQSKFTSSPTFQANPFPASNYDSFFSLSTPARRPEIATTPSQTGSASPFSFPSPLPPITPALRRSTSASTMSDLNRSGLSSLNTSSETLFDSPPAWAPPKPPEPEIPMLPAVSKAKKIEIILQMLKKAQITATDVLLATLEKPSYCTVWYAKAGPTKKLLDTIYEDERRRQIVDDWYSPHALELLTPAFLRSWSLKDTIAKPADMQSPTLLKVLRCALNTSRALEKNKKKSNETACYTILGQIVSRRSQYAPDFAGPMSIMWWASGCSREAIEILNNIGLSKSFDTMKSLIESTANYCLEDARALAHGPDGFLYNYNNTDFSTSIYVEQRSSAPAKVQSGTYTIIYPLQNPNPAALNLSVILLRAQNASDLDFNRDLCPSLEQSRSSHHHFCSYTIHVLCHYEKNFRSRLDEPALASPSRRALPDGYKTPQLPIKLCTIKESSIKGNLAIHVETLVNQLHLTYAQLTKAVLSIHDQATQALNHGAKAICAFDINPFLRCQIFQLGIGLFHLCLNLSWAILNVHRGHVNHEGTLVHLFVIIEKTRLGGQHPDYHSLLSALMQILDGLLLDAWRIECGYSTLAEYAASNPTATQLRTTAAKILYNHGTPNRPPTAPDAPVDTV</sequence>
<feature type="compositionally biased region" description="Polar residues" evidence="1">
    <location>
        <begin position="1"/>
        <end position="24"/>
    </location>
</feature>
<organism evidence="3 4">
    <name type="scientific">Mycena venus</name>
    <dbReference type="NCBI Taxonomy" id="2733690"/>
    <lineage>
        <taxon>Eukaryota</taxon>
        <taxon>Fungi</taxon>
        <taxon>Dikarya</taxon>
        <taxon>Basidiomycota</taxon>
        <taxon>Agaricomycotina</taxon>
        <taxon>Agaricomycetes</taxon>
        <taxon>Agaricomycetidae</taxon>
        <taxon>Agaricales</taxon>
        <taxon>Marasmiineae</taxon>
        <taxon>Mycenaceae</taxon>
        <taxon>Mycena</taxon>
    </lineage>
</organism>
<feature type="compositionally biased region" description="Polar residues" evidence="1">
    <location>
        <begin position="132"/>
        <end position="157"/>
    </location>
</feature>
<dbReference type="Proteomes" id="UP000620124">
    <property type="component" value="Unassembled WGS sequence"/>
</dbReference>
<evidence type="ECO:0000313" key="3">
    <source>
        <dbReference type="EMBL" id="KAF7334005.1"/>
    </source>
</evidence>
<dbReference type="OrthoDB" id="2496395at2759"/>
<reference evidence="3" key="1">
    <citation type="submission" date="2020-05" db="EMBL/GenBank/DDBJ databases">
        <title>Mycena genomes resolve the evolution of fungal bioluminescence.</title>
        <authorList>
            <person name="Tsai I.J."/>
        </authorList>
    </citation>
    <scope>NUCLEOTIDE SEQUENCE</scope>
    <source>
        <strain evidence="3">CCC161011</strain>
    </source>
</reference>
<dbReference type="AlphaFoldDB" id="A0A8H6X3X6"/>
<feature type="region of interest" description="Disordered" evidence="1">
    <location>
        <begin position="1"/>
        <end position="30"/>
    </location>
</feature>
<name>A0A8H6X3X6_9AGAR</name>
<comment type="caution">
    <text evidence="3">The sequence shown here is derived from an EMBL/GenBank/DDBJ whole genome shotgun (WGS) entry which is preliminary data.</text>
</comment>
<gene>
    <name evidence="3" type="ORF">MVEN_02305500</name>
</gene>
<accession>A0A8H6X3X6</accession>
<dbReference type="EMBL" id="JACAZI010000027">
    <property type="protein sequence ID" value="KAF7334005.1"/>
    <property type="molecule type" value="Genomic_DNA"/>
</dbReference>
<proteinExistence type="predicted"/>
<dbReference type="InterPro" id="IPR046496">
    <property type="entry name" value="DUF6589"/>
</dbReference>
<feature type="region of interest" description="Disordered" evidence="1">
    <location>
        <begin position="128"/>
        <end position="172"/>
    </location>
</feature>
<dbReference type="Pfam" id="PF20231">
    <property type="entry name" value="DUF6589"/>
    <property type="match status" value="1"/>
</dbReference>
<keyword evidence="4" id="KW-1185">Reference proteome</keyword>
<protein>
    <recommendedName>
        <fullName evidence="2">DUF6589 domain-containing protein</fullName>
    </recommendedName>
</protein>
<evidence type="ECO:0000256" key="1">
    <source>
        <dbReference type="SAM" id="MobiDB-lite"/>
    </source>
</evidence>